<dbReference type="RefSeq" id="WP_117395536.1">
    <property type="nucleotide sequence ID" value="NZ_CP021330.1"/>
</dbReference>
<dbReference type="AlphaFoldDB" id="A0A2R4ME35"/>
<name>A0A2R4ME35_9HYPH</name>
<organism evidence="1 2">
    <name type="scientific">Maritalea myrionectae</name>
    <dbReference type="NCBI Taxonomy" id="454601"/>
    <lineage>
        <taxon>Bacteria</taxon>
        <taxon>Pseudomonadati</taxon>
        <taxon>Pseudomonadota</taxon>
        <taxon>Alphaproteobacteria</taxon>
        <taxon>Hyphomicrobiales</taxon>
        <taxon>Devosiaceae</taxon>
        <taxon>Maritalea</taxon>
    </lineage>
</organism>
<dbReference type="KEGG" id="mmyr:MXMO3_01658"/>
<evidence type="ECO:0000313" key="2">
    <source>
        <dbReference type="Proteomes" id="UP000258927"/>
    </source>
</evidence>
<dbReference type="Proteomes" id="UP000258927">
    <property type="component" value="Chromosome"/>
</dbReference>
<accession>A0A2R4ME35</accession>
<proteinExistence type="predicted"/>
<gene>
    <name evidence="1" type="ORF">MXMO3_01658</name>
</gene>
<evidence type="ECO:0000313" key="1">
    <source>
        <dbReference type="EMBL" id="AVX04184.1"/>
    </source>
</evidence>
<sequence length="65" mass="7013">MSRTASFTDADGKRAIRLAKEAKAAGLPVSGFIVGVKECRILLADELDAAANQDKNRGPKEWPKE</sequence>
<dbReference type="EMBL" id="CP021330">
    <property type="protein sequence ID" value="AVX04184.1"/>
    <property type="molecule type" value="Genomic_DNA"/>
</dbReference>
<keyword evidence="2" id="KW-1185">Reference proteome</keyword>
<protein>
    <submittedName>
        <fullName evidence="1">Uncharacterized protein</fullName>
    </submittedName>
</protein>
<reference evidence="1 2" key="1">
    <citation type="submission" date="2017-05" db="EMBL/GenBank/DDBJ databases">
        <title>Genome Analysis of Maritalea myrionectae HL2708#5.</title>
        <authorList>
            <consortium name="Cotde Inc.-PKNU"/>
            <person name="Jang D."/>
            <person name="Oh H.-M."/>
        </authorList>
    </citation>
    <scope>NUCLEOTIDE SEQUENCE [LARGE SCALE GENOMIC DNA]</scope>
    <source>
        <strain evidence="1 2">HL2708#5</strain>
    </source>
</reference>